<dbReference type="EMBL" id="JBEXAC010000002">
    <property type="protein sequence ID" value="MET6998469.1"/>
    <property type="molecule type" value="Genomic_DNA"/>
</dbReference>
<evidence type="ECO:0000256" key="1">
    <source>
        <dbReference type="ARBA" id="ARBA00023235"/>
    </source>
</evidence>
<dbReference type="InterPro" id="IPR050417">
    <property type="entry name" value="Sugar_Epim/Isomerase"/>
</dbReference>
<dbReference type="Gene3D" id="3.20.20.150">
    <property type="entry name" value="Divalent-metal-dependent TIM barrel enzymes"/>
    <property type="match status" value="1"/>
</dbReference>
<dbReference type="RefSeq" id="WP_354661114.1">
    <property type="nucleotide sequence ID" value="NZ_JBEXAC010000002.1"/>
</dbReference>
<dbReference type="SUPFAM" id="SSF51658">
    <property type="entry name" value="Xylose isomerase-like"/>
    <property type="match status" value="1"/>
</dbReference>
<keyword evidence="4" id="KW-1185">Reference proteome</keyword>
<sequence length="284" mass="31451">MNKIGFNVLAWSAVVSDELKPIIERLGATGYDGVEFLIGAPDEKAYKQIGDYTATLGLETTAVFVLGADYNPIDPSATVRAQALEKIKWTIDRAYDLQAKVICGPFHSAFTTFSKCAPTEQEYMWSAEVLRQAGDHAAQAGILLTPEAVNRFECYLCNTMDQLAYLIDKTAHPNVKAMFDTHHANIEEKKLGAAITRIAPVLGHVHISENDRGTPGSGHVPWDETFSTLASINYQGWLTIEGFTRNDPDFANAIGVWREFSQPWDMAENGLKLIREMCKKHGLV</sequence>
<comment type="caution">
    <text evidence="3">The sequence shown here is derived from an EMBL/GenBank/DDBJ whole genome shotgun (WGS) entry which is preliminary data.</text>
</comment>
<dbReference type="InterPro" id="IPR013022">
    <property type="entry name" value="Xyl_isomerase-like_TIM-brl"/>
</dbReference>
<keyword evidence="1 3" id="KW-0413">Isomerase</keyword>
<proteinExistence type="predicted"/>
<reference evidence="3 4" key="1">
    <citation type="submission" date="2024-06" db="EMBL/GenBank/DDBJ databases">
        <title>Chitinophaga defluvii sp. nov., isolated from municipal sewage.</title>
        <authorList>
            <person name="Zhang L."/>
        </authorList>
    </citation>
    <scope>NUCLEOTIDE SEQUENCE [LARGE SCALE GENOMIC DNA]</scope>
    <source>
        <strain evidence="3 4">H8</strain>
    </source>
</reference>
<dbReference type="GO" id="GO:0016853">
    <property type="term" value="F:isomerase activity"/>
    <property type="evidence" value="ECO:0007669"/>
    <property type="project" value="UniProtKB-KW"/>
</dbReference>
<evidence type="ECO:0000313" key="4">
    <source>
        <dbReference type="Proteomes" id="UP001549749"/>
    </source>
</evidence>
<accession>A0ABV2T633</accession>
<dbReference type="Pfam" id="PF01261">
    <property type="entry name" value="AP_endonuc_2"/>
    <property type="match status" value="1"/>
</dbReference>
<dbReference type="InterPro" id="IPR036237">
    <property type="entry name" value="Xyl_isomerase-like_sf"/>
</dbReference>
<evidence type="ECO:0000313" key="3">
    <source>
        <dbReference type="EMBL" id="MET6998469.1"/>
    </source>
</evidence>
<protein>
    <submittedName>
        <fullName evidence="3">Sugar phosphate isomerase/epimerase family protein</fullName>
    </submittedName>
</protein>
<evidence type="ECO:0000259" key="2">
    <source>
        <dbReference type="Pfam" id="PF01261"/>
    </source>
</evidence>
<organism evidence="3 4">
    <name type="scientific">Chitinophaga defluvii</name>
    <dbReference type="NCBI Taxonomy" id="3163343"/>
    <lineage>
        <taxon>Bacteria</taxon>
        <taxon>Pseudomonadati</taxon>
        <taxon>Bacteroidota</taxon>
        <taxon>Chitinophagia</taxon>
        <taxon>Chitinophagales</taxon>
        <taxon>Chitinophagaceae</taxon>
        <taxon>Chitinophaga</taxon>
    </lineage>
</organism>
<dbReference type="Proteomes" id="UP001549749">
    <property type="component" value="Unassembled WGS sequence"/>
</dbReference>
<feature type="domain" description="Xylose isomerase-like TIM barrel" evidence="2">
    <location>
        <begin position="27"/>
        <end position="252"/>
    </location>
</feature>
<name>A0ABV2T633_9BACT</name>
<gene>
    <name evidence="3" type="ORF">ABR189_13870</name>
</gene>
<dbReference type="PANTHER" id="PTHR43489:SF7">
    <property type="entry name" value="3-DEHYDRO-D-GULOSIDE 4-EPIMERASE-RELATED"/>
    <property type="match status" value="1"/>
</dbReference>
<dbReference type="PANTHER" id="PTHR43489">
    <property type="entry name" value="ISOMERASE"/>
    <property type="match status" value="1"/>
</dbReference>